<dbReference type="SUPFAM" id="SSF56112">
    <property type="entry name" value="Protein kinase-like (PK-like)"/>
    <property type="match status" value="1"/>
</dbReference>
<dbReference type="OrthoDB" id="1732493at2759"/>
<keyword evidence="14" id="KW-1185">Reference proteome</keyword>
<comment type="similarity">
    <text evidence="1">Belongs to the protein kinase superfamily. CMGC Ser/Thr protein kinase family. CDC2/CDKX subfamily.</text>
</comment>
<evidence type="ECO:0000256" key="5">
    <source>
        <dbReference type="ARBA" id="ARBA00022741"/>
    </source>
</evidence>
<dbReference type="PANTHER" id="PTHR24056:SF508">
    <property type="entry name" value="CYCLIN-DEPENDENT KINASE 10"/>
    <property type="match status" value="1"/>
</dbReference>
<evidence type="ECO:0000256" key="11">
    <source>
        <dbReference type="RuleBase" id="RU000304"/>
    </source>
</evidence>
<dbReference type="Gene3D" id="3.30.200.20">
    <property type="entry name" value="Phosphorylase Kinase, domain 1"/>
    <property type="match status" value="1"/>
</dbReference>
<evidence type="ECO:0000313" key="13">
    <source>
        <dbReference type="EMBL" id="KNC80006.1"/>
    </source>
</evidence>
<dbReference type="eggNOG" id="KOG0663">
    <property type="taxonomic scope" value="Eukaryota"/>
</dbReference>
<dbReference type="AlphaFoldDB" id="A0A0L0FTU4"/>
<evidence type="ECO:0000256" key="1">
    <source>
        <dbReference type="ARBA" id="ARBA00006485"/>
    </source>
</evidence>
<dbReference type="STRING" id="667725.A0A0L0FTU4"/>
<evidence type="ECO:0000256" key="7">
    <source>
        <dbReference type="ARBA" id="ARBA00022840"/>
    </source>
</evidence>
<feature type="domain" description="Protein kinase" evidence="12">
    <location>
        <begin position="31"/>
        <end position="175"/>
    </location>
</feature>
<evidence type="ECO:0000256" key="6">
    <source>
        <dbReference type="ARBA" id="ARBA00022777"/>
    </source>
</evidence>
<comment type="catalytic activity">
    <reaction evidence="8">
        <text>L-threonyl-[protein] + ATP = O-phospho-L-threonyl-[protein] + ADP + H(+)</text>
        <dbReference type="Rhea" id="RHEA:46608"/>
        <dbReference type="Rhea" id="RHEA-COMP:11060"/>
        <dbReference type="Rhea" id="RHEA-COMP:11605"/>
        <dbReference type="ChEBI" id="CHEBI:15378"/>
        <dbReference type="ChEBI" id="CHEBI:30013"/>
        <dbReference type="ChEBI" id="CHEBI:30616"/>
        <dbReference type="ChEBI" id="CHEBI:61977"/>
        <dbReference type="ChEBI" id="CHEBI:456216"/>
        <dbReference type="EC" id="2.7.11.22"/>
    </reaction>
</comment>
<accession>A0A0L0FTU4</accession>
<dbReference type="InterPro" id="IPR000719">
    <property type="entry name" value="Prot_kinase_dom"/>
</dbReference>
<evidence type="ECO:0000259" key="12">
    <source>
        <dbReference type="PROSITE" id="PS50011"/>
    </source>
</evidence>
<dbReference type="GO" id="GO:0004693">
    <property type="term" value="F:cyclin-dependent protein serine/threonine kinase activity"/>
    <property type="evidence" value="ECO:0007669"/>
    <property type="project" value="UniProtKB-EC"/>
</dbReference>
<evidence type="ECO:0000256" key="2">
    <source>
        <dbReference type="ARBA" id="ARBA00012425"/>
    </source>
</evidence>
<evidence type="ECO:0000256" key="3">
    <source>
        <dbReference type="ARBA" id="ARBA00022527"/>
    </source>
</evidence>
<dbReference type="EC" id="2.7.11.22" evidence="2"/>
<dbReference type="RefSeq" id="XP_014153908.1">
    <property type="nucleotide sequence ID" value="XM_014298433.1"/>
</dbReference>
<name>A0A0L0FTU4_9EUKA</name>
<organism evidence="13 14">
    <name type="scientific">Sphaeroforma arctica JP610</name>
    <dbReference type="NCBI Taxonomy" id="667725"/>
    <lineage>
        <taxon>Eukaryota</taxon>
        <taxon>Ichthyosporea</taxon>
        <taxon>Ichthyophonida</taxon>
        <taxon>Sphaeroforma</taxon>
    </lineage>
</organism>
<evidence type="ECO:0000256" key="9">
    <source>
        <dbReference type="ARBA" id="ARBA00048367"/>
    </source>
</evidence>
<keyword evidence="6 13" id="KW-0418">Kinase</keyword>
<dbReference type="FunFam" id="3.30.200.20:FF:000054">
    <property type="entry name" value="Cyclin-dependent kinase 11B"/>
    <property type="match status" value="1"/>
</dbReference>
<keyword evidence="7 10" id="KW-0067">ATP-binding</keyword>
<keyword evidence="3 11" id="KW-0723">Serine/threonine-protein kinase</keyword>
<evidence type="ECO:0000256" key="10">
    <source>
        <dbReference type="PROSITE-ProRule" id="PRU10141"/>
    </source>
</evidence>
<proteinExistence type="inferred from homology"/>
<protein>
    <recommendedName>
        <fullName evidence="2">cyclin-dependent kinase</fullName>
        <ecNumber evidence="2">2.7.11.22</ecNumber>
    </recommendedName>
</protein>
<dbReference type="InterPro" id="IPR050108">
    <property type="entry name" value="CDK"/>
</dbReference>
<feature type="binding site" evidence="10">
    <location>
        <position position="60"/>
    </location>
    <ligand>
        <name>ATP</name>
        <dbReference type="ChEBI" id="CHEBI:30616"/>
    </ligand>
</feature>
<dbReference type="PROSITE" id="PS00107">
    <property type="entry name" value="PROTEIN_KINASE_ATP"/>
    <property type="match status" value="1"/>
</dbReference>
<dbReference type="InterPro" id="IPR008271">
    <property type="entry name" value="Ser/Thr_kinase_AS"/>
</dbReference>
<dbReference type="PROSITE" id="PS50011">
    <property type="entry name" value="PROTEIN_KINASE_DOM"/>
    <property type="match status" value="1"/>
</dbReference>
<keyword evidence="5 10" id="KW-0547">Nucleotide-binding</keyword>
<comment type="catalytic activity">
    <reaction evidence="9">
        <text>L-seryl-[protein] + ATP = O-phospho-L-seryl-[protein] + ADP + H(+)</text>
        <dbReference type="Rhea" id="RHEA:17989"/>
        <dbReference type="Rhea" id="RHEA-COMP:9863"/>
        <dbReference type="Rhea" id="RHEA-COMP:11604"/>
        <dbReference type="ChEBI" id="CHEBI:15378"/>
        <dbReference type="ChEBI" id="CHEBI:29999"/>
        <dbReference type="ChEBI" id="CHEBI:30616"/>
        <dbReference type="ChEBI" id="CHEBI:83421"/>
        <dbReference type="ChEBI" id="CHEBI:456216"/>
        <dbReference type="EC" id="2.7.11.22"/>
    </reaction>
</comment>
<reference evidence="13 14" key="1">
    <citation type="submission" date="2011-02" db="EMBL/GenBank/DDBJ databases">
        <title>The Genome Sequence of Sphaeroforma arctica JP610.</title>
        <authorList>
            <consortium name="The Broad Institute Genome Sequencing Platform"/>
            <person name="Russ C."/>
            <person name="Cuomo C."/>
            <person name="Young S.K."/>
            <person name="Zeng Q."/>
            <person name="Gargeya S."/>
            <person name="Alvarado L."/>
            <person name="Berlin A."/>
            <person name="Chapman S.B."/>
            <person name="Chen Z."/>
            <person name="Freedman E."/>
            <person name="Gellesch M."/>
            <person name="Goldberg J."/>
            <person name="Griggs A."/>
            <person name="Gujja S."/>
            <person name="Heilman E."/>
            <person name="Heiman D."/>
            <person name="Howarth C."/>
            <person name="Mehta T."/>
            <person name="Neiman D."/>
            <person name="Pearson M."/>
            <person name="Roberts A."/>
            <person name="Saif S."/>
            <person name="Shea T."/>
            <person name="Shenoy N."/>
            <person name="Sisk P."/>
            <person name="Stolte C."/>
            <person name="Sykes S."/>
            <person name="White J."/>
            <person name="Yandava C."/>
            <person name="Burger G."/>
            <person name="Gray M.W."/>
            <person name="Holland P.W.H."/>
            <person name="King N."/>
            <person name="Lang F.B.F."/>
            <person name="Roger A.J."/>
            <person name="Ruiz-Trillo I."/>
            <person name="Haas B."/>
            <person name="Nusbaum C."/>
            <person name="Birren B."/>
        </authorList>
    </citation>
    <scope>NUCLEOTIDE SEQUENCE [LARGE SCALE GENOMIC DNA]</scope>
    <source>
        <strain evidence="13 14">JP610</strain>
    </source>
</reference>
<dbReference type="EMBL" id="KQ242210">
    <property type="protein sequence ID" value="KNC80006.1"/>
    <property type="molecule type" value="Genomic_DNA"/>
</dbReference>
<dbReference type="SMART" id="SM00220">
    <property type="entry name" value="S_TKc"/>
    <property type="match status" value="1"/>
</dbReference>
<dbReference type="Pfam" id="PF00069">
    <property type="entry name" value="Pkinase"/>
    <property type="match status" value="1"/>
</dbReference>
<sequence length="175" mass="19757">MSQKLVSLTTGLVTTVPDGSLRGKTRDIKDYKIMNQIGEGTYGIVYRALDIESGEIVALKRVRMEQENSGLPISALREITLLRKLQHPNIVHVQDMASGVTLKSIYVVMEYCHHDLGKLLAHMPVAFLESEVKCLVLQLLEGVRYLHRRFIIHRDLKVSNLLLTDKGILKVAEHC</sequence>
<dbReference type="PROSITE" id="PS00108">
    <property type="entry name" value="PROTEIN_KINASE_ST"/>
    <property type="match status" value="1"/>
</dbReference>
<dbReference type="InterPro" id="IPR017441">
    <property type="entry name" value="Protein_kinase_ATP_BS"/>
</dbReference>
<evidence type="ECO:0000256" key="4">
    <source>
        <dbReference type="ARBA" id="ARBA00022679"/>
    </source>
</evidence>
<dbReference type="InterPro" id="IPR011009">
    <property type="entry name" value="Kinase-like_dom_sf"/>
</dbReference>
<dbReference type="GO" id="GO:0007346">
    <property type="term" value="P:regulation of mitotic cell cycle"/>
    <property type="evidence" value="ECO:0007669"/>
    <property type="project" value="TreeGrafter"/>
</dbReference>
<evidence type="ECO:0000256" key="8">
    <source>
        <dbReference type="ARBA" id="ARBA00047811"/>
    </source>
</evidence>
<gene>
    <name evidence="13" type="ORF">SARC_07621</name>
</gene>
<evidence type="ECO:0000313" key="14">
    <source>
        <dbReference type="Proteomes" id="UP000054560"/>
    </source>
</evidence>
<dbReference type="Gene3D" id="1.10.510.10">
    <property type="entry name" value="Transferase(Phosphotransferase) domain 1"/>
    <property type="match status" value="1"/>
</dbReference>
<dbReference type="GeneID" id="25908125"/>
<dbReference type="Proteomes" id="UP000054560">
    <property type="component" value="Unassembled WGS sequence"/>
</dbReference>
<dbReference type="GO" id="GO:0005524">
    <property type="term" value="F:ATP binding"/>
    <property type="evidence" value="ECO:0007669"/>
    <property type="project" value="UniProtKB-UniRule"/>
</dbReference>
<dbReference type="GO" id="GO:0005634">
    <property type="term" value="C:nucleus"/>
    <property type="evidence" value="ECO:0007669"/>
    <property type="project" value="TreeGrafter"/>
</dbReference>
<keyword evidence="4" id="KW-0808">Transferase</keyword>
<dbReference type="PANTHER" id="PTHR24056">
    <property type="entry name" value="CELL DIVISION PROTEIN KINASE"/>
    <property type="match status" value="1"/>
</dbReference>